<proteinExistence type="predicted"/>
<protein>
    <submittedName>
        <fullName evidence="2">Putative salivary kunitz domain protein</fullName>
    </submittedName>
</protein>
<sequence>MKATLVAICFIAAVAYSMGRLTEQQCRAPVPYTSCAPNTQPRTVYTFRNHTNKCEPMKTCAEGVNLFEKPECCKSECPYGKHSKTSSILIILISTKATFKLTTNIARKFEYAPTRDHAYVYFYFNHSVAY</sequence>
<feature type="signal peptide" evidence="1">
    <location>
        <begin position="1"/>
        <end position="19"/>
    </location>
</feature>
<evidence type="ECO:0000313" key="2">
    <source>
        <dbReference type="EMBL" id="JAR89538.1"/>
    </source>
</evidence>
<dbReference type="InterPro" id="IPR036880">
    <property type="entry name" value="Kunitz_BPTI_sf"/>
</dbReference>
<accession>A0A147BFJ1</accession>
<evidence type="ECO:0000256" key="1">
    <source>
        <dbReference type="SAM" id="SignalP"/>
    </source>
</evidence>
<feature type="chain" id="PRO_5007542427" evidence="1">
    <location>
        <begin position="20"/>
        <end position="130"/>
    </location>
</feature>
<organism evidence="2">
    <name type="scientific">Ixodes ricinus</name>
    <name type="common">Common tick</name>
    <name type="synonym">Acarus ricinus</name>
    <dbReference type="NCBI Taxonomy" id="34613"/>
    <lineage>
        <taxon>Eukaryota</taxon>
        <taxon>Metazoa</taxon>
        <taxon>Ecdysozoa</taxon>
        <taxon>Arthropoda</taxon>
        <taxon>Chelicerata</taxon>
        <taxon>Arachnida</taxon>
        <taxon>Acari</taxon>
        <taxon>Parasitiformes</taxon>
        <taxon>Ixodida</taxon>
        <taxon>Ixodoidea</taxon>
        <taxon>Ixodidae</taxon>
        <taxon>Ixodinae</taxon>
        <taxon>Ixodes</taxon>
    </lineage>
</organism>
<dbReference type="EMBL" id="GEGO01005866">
    <property type="protein sequence ID" value="JAR89538.1"/>
    <property type="molecule type" value="Transcribed_RNA"/>
</dbReference>
<dbReference type="AlphaFoldDB" id="A0A147BFJ1"/>
<name>A0A147BFJ1_IXORI</name>
<dbReference type="GO" id="GO:0004867">
    <property type="term" value="F:serine-type endopeptidase inhibitor activity"/>
    <property type="evidence" value="ECO:0007669"/>
    <property type="project" value="InterPro"/>
</dbReference>
<dbReference type="SUPFAM" id="SSF57362">
    <property type="entry name" value="BPTI-like"/>
    <property type="match status" value="1"/>
</dbReference>
<keyword evidence="1" id="KW-0732">Signal</keyword>
<reference evidence="2" key="1">
    <citation type="journal article" date="2018" name="PLoS Negl. Trop. Dis.">
        <title>Sialome diversity of ticks revealed by RNAseq of single tick salivary glands.</title>
        <authorList>
            <person name="Perner J."/>
            <person name="Kropackova S."/>
            <person name="Kopacek P."/>
            <person name="Ribeiro J.M."/>
        </authorList>
    </citation>
    <scope>NUCLEOTIDE SEQUENCE</scope>
    <source>
        <strain evidence="2">Siblings of single egg batch collected in Ceske Budejovice</strain>
        <tissue evidence="2">Salivary glands</tissue>
    </source>
</reference>